<evidence type="ECO:0000313" key="4">
    <source>
        <dbReference type="Proteomes" id="UP000663499"/>
    </source>
</evidence>
<feature type="transmembrane region" description="Helical" evidence="2">
    <location>
        <begin position="327"/>
        <end position="352"/>
    </location>
</feature>
<feature type="transmembrane region" description="Helical" evidence="2">
    <location>
        <begin position="302"/>
        <end position="321"/>
    </location>
</feature>
<keyword evidence="2" id="KW-0812">Transmembrane</keyword>
<gene>
    <name evidence="3" type="ORF">J0B03_10700</name>
</gene>
<feature type="transmembrane region" description="Helical" evidence="2">
    <location>
        <begin position="12"/>
        <end position="35"/>
    </location>
</feature>
<evidence type="ECO:0000256" key="1">
    <source>
        <dbReference type="ARBA" id="ARBA00022847"/>
    </source>
</evidence>
<keyword evidence="1" id="KW-0769">Symport</keyword>
<dbReference type="GO" id="GO:0015293">
    <property type="term" value="F:symporter activity"/>
    <property type="evidence" value="ECO:0007669"/>
    <property type="project" value="UniProtKB-KW"/>
</dbReference>
<feature type="transmembrane region" description="Helical" evidence="2">
    <location>
        <begin position="238"/>
        <end position="259"/>
    </location>
</feature>
<evidence type="ECO:0000256" key="2">
    <source>
        <dbReference type="SAM" id="Phobius"/>
    </source>
</evidence>
<feature type="transmembrane region" description="Helical" evidence="2">
    <location>
        <begin position="183"/>
        <end position="202"/>
    </location>
</feature>
<dbReference type="KEGG" id="alka:J0B03_10700"/>
<keyword evidence="2" id="KW-0472">Membrane</keyword>
<protein>
    <submittedName>
        <fullName evidence="3">MFS transporter</fullName>
    </submittedName>
</protein>
<dbReference type="AlphaFoldDB" id="A0A974XE92"/>
<reference evidence="3" key="1">
    <citation type="submission" date="2021-03" db="EMBL/GenBank/DDBJ databases">
        <title>Alkalibacter marinus sp. nov., isolated from tidal flat sediment.</title>
        <authorList>
            <person name="Namirimu T."/>
            <person name="Yang J.-A."/>
            <person name="Yang S.-H."/>
            <person name="Kim Y.-J."/>
            <person name="Kwon K.K."/>
        </authorList>
    </citation>
    <scope>NUCLEOTIDE SEQUENCE</scope>
    <source>
        <strain evidence="3">ES005</strain>
    </source>
</reference>
<dbReference type="RefSeq" id="WP_207299591.1">
    <property type="nucleotide sequence ID" value="NZ_CP071444.1"/>
</dbReference>
<feature type="transmembrane region" description="Helical" evidence="2">
    <location>
        <begin position="155"/>
        <end position="177"/>
    </location>
</feature>
<feature type="transmembrane region" description="Helical" evidence="2">
    <location>
        <begin position="271"/>
        <end position="290"/>
    </location>
</feature>
<name>A0A974XE92_9FIRM</name>
<dbReference type="Proteomes" id="UP000663499">
    <property type="component" value="Chromosome"/>
</dbReference>
<dbReference type="SUPFAM" id="SSF103473">
    <property type="entry name" value="MFS general substrate transporter"/>
    <property type="match status" value="2"/>
</dbReference>
<dbReference type="Gene3D" id="1.20.1250.20">
    <property type="entry name" value="MFS general substrate transporter like domains"/>
    <property type="match status" value="2"/>
</dbReference>
<sequence>MDNKITVKTQLTFAFFQFCSVMAVTIPMMYLTFYLTESVGMSAALMGTVLLIARIVDFIIGLVSGGVVEKSRMRWGTYRSWLIILKYVVFIGVCLQFWNTSSLPPVARGAVTIIGYIMMHGSMNFVSLAQYGLIQRRAGSDMNGRAKLSIAYARGMTVANIIISAVALPAVIWIGGFFPGYDYLITAAFFALFFFIGSTVLVKATEEYDRVVTEEEAKKIPQISFKDMVKTAAGNGQLMLVLLAFCLTYIGMFIVQTIMQYYFVFIIGNQLMMSVSLTASMVFAFVGSIFGPIFGQKAGKKAALVTGMLLWGVFSALITFLAKGNVWIYIVLGGLGQVAFYMFFSFGMNYFLDAGEYGFYKTGKDNRNVALAMYNMPMKVGMGLGGAIGSFGLAFIGYTSGMTQVTDAFVDKFMMLTGIVPAVFMFASGLLILFFWKITDADAQKYATANAEKLAAMAAQTSDEKAS</sequence>
<dbReference type="InterPro" id="IPR039672">
    <property type="entry name" value="MFS_2"/>
</dbReference>
<dbReference type="EMBL" id="CP071444">
    <property type="protein sequence ID" value="QSX08249.1"/>
    <property type="molecule type" value="Genomic_DNA"/>
</dbReference>
<feature type="transmembrane region" description="Helical" evidence="2">
    <location>
        <begin position="413"/>
        <end position="436"/>
    </location>
</feature>
<proteinExistence type="predicted"/>
<keyword evidence="1" id="KW-0813">Transport</keyword>
<feature type="transmembrane region" description="Helical" evidence="2">
    <location>
        <begin position="41"/>
        <end position="68"/>
    </location>
</feature>
<accession>A0A974XE92</accession>
<dbReference type="PANTHER" id="PTHR11328">
    <property type="entry name" value="MAJOR FACILITATOR SUPERFAMILY DOMAIN-CONTAINING PROTEIN"/>
    <property type="match status" value="1"/>
</dbReference>
<keyword evidence="4" id="KW-1185">Reference proteome</keyword>
<dbReference type="Pfam" id="PF13347">
    <property type="entry name" value="MFS_2"/>
    <property type="match status" value="1"/>
</dbReference>
<dbReference type="GO" id="GO:0008643">
    <property type="term" value="P:carbohydrate transport"/>
    <property type="evidence" value="ECO:0007669"/>
    <property type="project" value="InterPro"/>
</dbReference>
<dbReference type="InterPro" id="IPR036259">
    <property type="entry name" value="MFS_trans_sf"/>
</dbReference>
<evidence type="ECO:0000313" key="3">
    <source>
        <dbReference type="EMBL" id="QSX08249.1"/>
    </source>
</evidence>
<organism evidence="3 4">
    <name type="scientific">Alkalibacter rhizosphaerae</name>
    <dbReference type="NCBI Taxonomy" id="2815577"/>
    <lineage>
        <taxon>Bacteria</taxon>
        <taxon>Bacillati</taxon>
        <taxon>Bacillota</taxon>
        <taxon>Clostridia</taxon>
        <taxon>Eubacteriales</taxon>
        <taxon>Eubacteriaceae</taxon>
        <taxon>Alkalibacter</taxon>
    </lineage>
</organism>
<dbReference type="PANTHER" id="PTHR11328:SF36">
    <property type="entry name" value="MELIBIOSE PERMEASE"/>
    <property type="match status" value="1"/>
</dbReference>
<feature type="transmembrane region" description="Helical" evidence="2">
    <location>
        <begin position="380"/>
        <end position="401"/>
    </location>
</feature>
<dbReference type="GO" id="GO:0005886">
    <property type="term" value="C:plasma membrane"/>
    <property type="evidence" value="ECO:0007669"/>
    <property type="project" value="TreeGrafter"/>
</dbReference>
<feature type="transmembrane region" description="Helical" evidence="2">
    <location>
        <begin position="110"/>
        <end position="134"/>
    </location>
</feature>
<feature type="transmembrane region" description="Helical" evidence="2">
    <location>
        <begin position="80"/>
        <end position="98"/>
    </location>
</feature>
<keyword evidence="2" id="KW-1133">Transmembrane helix</keyword>